<keyword evidence="4" id="KW-1185">Reference proteome</keyword>
<dbReference type="Gene3D" id="2.60.40.2080">
    <property type="match status" value="1"/>
</dbReference>
<dbReference type="InterPro" id="IPR053137">
    <property type="entry name" value="NLR-like"/>
</dbReference>
<sequence>MSMYQDWAAKYDIFPSSNSSSSAASTTQRSQLQSGHETNINFLRKLGYEAYTIGWTAILKAELEASRLLLDEEHELLPPGEKDGNHYILGRMGLHNIVIAFPGPHADASAAELMENMLQTFRNIRFGLLVGVGGAAPGLPNLGDPSKDIRLGDVVVSDPSGAHGGLLQYDLDDWRANGEFHIKSILNKPPRLLVKSVRLLRSDQSFGRGEMGRYIQRAIAIKKAIGQSLIGDCQYPGQDQDRLFEAGYRHVGGDDCSKCNAKMVERRLQRGTKEPEVHYKLIASAKKDLRRAEVRDKLHDVWDVACFESEAAGFRDDFPCLVIRGICDYSDDHKNEGWQSYAAVVAAAYTKDLLRVVRPNDVVALPTAVDILNAPPKPTLEGRIAELEQQVKKLQSELSDLANRPTPELPKEAHFESGAWTSPYLPSRDIEQRITFSKSYISVPRVTASISAADMDRHTNFRLNVSVKSVDLEGCTLRLYTWGDTKVYSAVVQWAAFGN</sequence>
<dbReference type="Gene3D" id="3.40.50.1580">
    <property type="entry name" value="Nucleoside phosphorylase domain"/>
    <property type="match status" value="1"/>
</dbReference>
<evidence type="ECO:0000256" key="1">
    <source>
        <dbReference type="SAM" id="Coils"/>
    </source>
</evidence>
<evidence type="ECO:0000313" key="3">
    <source>
        <dbReference type="EMBL" id="EGX52455.1"/>
    </source>
</evidence>
<accession>G1X3H1</accession>
<dbReference type="SUPFAM" id="SSF141086">
    <property type="entry name" value="Agglutinin HPA-like"/>
    <property type="match status" value="1"/>
</dbReference>
<dbReference type="GO" id="GO:0007155">
    <property type="term" value="P:cell adhesion"/>
    <property type="evidence" value="ECO:0007669"/>
    <property type="project" value="InterPro"/>
</dbReference>
<dbReference type="HOGENOM" id="CLU_546238_0_0_1"/>
<dbReference type="RefSeq" id="XP_011119033.1">
    <property type="nucleotide sequence ID" value="XM_011120731.1"/>
</dbReference>
<dbReference type="SUPFAM" id="SSF53167">
    <property type="entry name" value="Purine and uridine phosphorylases"/>
    <property type="match status" value="1"/>
</dbReference>
<keyword evidence="1" id="KW-0175">Coiled coil</keyword>
<name>G1X3H1_ARTOA</name>
<gene>
    <name evidence="3" type="ORF">AOL_s00043g244</name>
</gene>
<dbReference type="PANTHER" id="PTHR46082:SF11">
    <property type="entry name" value="AAA+ ATPASE DOMAIN-CONTAINING PROTEIN-RELATED"/>
    <property type="match status" value="1"/>
</dbReference>
<feature type="domain" description="H-type lectin" evidence="2">
    <location>
        <begin position="432"/>
        <end position="497"/>
    </location>
</feature>
<dbReference type="AlphaFoldDB" id="G1X3H1"/>
<dbReference type="eggNOG" id="ENOG502TGZ8">
    <property type="taxonomic scope" value="Eukaryota"/>
</dbReference>
<dbReference type="InterPro" id="IPR019019">
    <property type="entry name" value="H-type_lectin_domain"/>
</dbReference>
<dbReference type="Pfam" id="PF09458">
    <property type="entry name" value="H_lectin"/>
    <property type="match status" value="1"/>
</dbReference>
<dbReference type="OrthoDB" id="1577640at2759"/>
<dbReference type="InterPro" id="IPR037221">
    <property type="entry name" value="H-type_lectin_dom_sf"/>
</dbReference>
<reference evidence="3 4" key="1">
    <citation type="journal article" date="2011" name="PLoS Pathog.">
        <title>Genomic and proteomic analyses of the fungus Arthrobotrys oligospora provide insights into nematode-trap formation.</title>
        <authorList>
            <person name="Yang J."/>
            <person name="Wang L."/>
            <person name="Ji X."/>
            <person name="Feng Y."/>
            <person name="Li X."/>
            <person name="Zou C."/>
            <person name="Xu J."/>
            <person name="Ren Y."/>
            <person name="Mi Q."/>
            <person name="Wu J."/>
            <person name="Liu S."/>
            <person name="Liu Y."/>
            <person name="Huang X."/>
            <person name="Wang H."/>
            <person name="Niu X."/>
            <person name="Li J."/>
            <person name="Liang L."/>
            <person name="Luo Y."/>
            <person name="Ji K."/>
            <person name="Zhou W."/>
            <person name="Yu Z."/>
            <person name="Li G."/>
            <person name="Liu Y."/>
            <person name="Li L."/>
            <person name="Qiao M."/>
            <person name="Feng L."/>
            <person name="Zhang K.-Q."/>
        </authorList>
    </citation>
    <scope>NUCLEOTIDE SEQUENCE [LARGE SCALE GENOMIC DNA]</scope>
    <source>
        <strain evidence="4">ATCC 24927 / CBS 115.81 / DSM 1491</strain>
    </source>
</reference>
<evidence type="ECO:0000259" key="2">
    <source>
        <dbReference type="Pfam" id="PF09458"/>
    </source>
</evidence>
<dbReference type="GeneID" id="22889936"/>
<organism evidence="3 4">
    <name type="scientific">Arthrobotrys oligospora (strain ATCC 24927 / CBS 115.81 / DSM 1491)</name>
    <name type="common">Nematode-trapping fungus</name>
    <name type="synonym">Didymozoophaga oligospora</name>
    <dbReference type="NCBI Taxonomy" id="756982"/>
    <lineage>
        <taxon>Eukaryota</taxon>
        <taxon>Fungi</taxon>
        <taxon>Dikarya</taxon>
        <taxon>Ascomycota</taxon>
        <taxon>Pezizomycotina</taxon>
        <taxon>Orbiliomycetes</taxon>
        <taxon>Orbiliales</taxon>
        <taxon>Orbiliaceae</taxon>
        <taxon>Orbilia</taxon>
        <taxon>Orbilia oligospora</taxon>
    </lineage>
</organism>
<dbReference type="OMA" id="RDTWGVS"/>
<dbReference type="InterPro" id="IPR035994">
    <property type="entry name" value="Nucleoside_phosphorylase_sf"/>
</dbReference>
<dbReference type="GO" id="GO:0003824">
    <property type="term" value="F:catalytic activity"/>
    <property type="evidence" value="ECO:0007669"/>
    <property type="project" value="InterPro"/>
</dbReference>
<dbReference type="EMBL" id="ADOT01000057">
    <property type="protein sequence ID" value="EGX52455.1"/>
    <property type="molecule type" value="Genomic_DNA"/>
</dbReference>
<feature type="coiled-coil region" evidence="1">
    <location>
        <begin position="377"/>
        <end position="404"/>
    </location>
</feature>
<proteinExistence type="predicted"/>
<protein>
    <recommendedName>
        <fullName evidence="2">H-type lectin domain-containing protein</fullName>
    </recommendedName>
</protein>
<dbReference type="GO" id="GO:0030246">
    <property type="term" value="F:carbohydrate binding"/>
    <property type="evidence" value="ECO:0007669"/>
    <property type="project" value="InterPro"/>
</dbReference>
<evidence type="ECO:0000313" key="4">
    <source>
        <dbReference type="Proteomes" id="UP000008784"/>
    </source>
</evidence>
<dbReference type="Proteomes" id="UP000008784">
    <property type="component" value="Unassembled WGS sequence"/>
</dbReference>
<dbReference type="STRING" id="756982.G1X3H1"/>
<dbReference type="PANTHER" id="PTHR46082">
    <property type="entry name" value="ATP/GTP-BINDING PROTEIN-RELATED"/>
    <property type="match status" value="1"/>
</dbReference>
<dbReference type="InParanoid" id="G1X3H1"/>
<comment type="caution">
    <text evidence="3">The sequence shown here is derived from an EMBL/GenBank/DDBJ whole genome shotgun (WGS) entry which is preliminary data.</text>
</comment>
<dbReference type="GO" id="GO:0009116">
    <property type="term" value="P:nucleoside metabolic process"/>
    <property type="evidence" value="ECO:0007669"/>
    <property type="project" value="InterPro"/>
</dbReference>